<evidence type="ECO:0000313" key="5">
    <source>
        <dbReference type="Proteomes" id="UP000244937"/>
    </source>
</evidence>
<evidence type="ECO:0000313" key="4">
    <source>
        <dbReference type="EMBL" id="AWI24972.1"/>
    </source>
</evidence>
<name>A0A2S1SF21_9FLAO</name>
<dbReference type="SUPFAM" id="SSF53271">
    <property type="entry name" value="PRTase-like"/>
    <property type="match status" value="1"/>
</dbReference>
<dbReference type="EMBL" id="CP029187">
    <property type="protein sequence ID" value="AWI24972.1"/>
    <property type="molecule type" value="Genomic_DNA"/>
</dbReference>
<feature type="domain" description="Glutamine amidotransferase type-2" evidence="3">
    <location>
        <begin position="9"/>
        <end position="303"/>
    </location>
</feature>
<organism evidence="4 5">
    <name type="scientific">Flavobacterium pallidum</name>
    <dbReference type="NCBI Taxonomy" id="2172098"/>
    <lineage>
        <taxon>Bacteria</taxon>
        <taxon>Pseudomonadati</taxon>
        <taxon>Bacteroidota</taxon>
        <taxon>Flavobacteriia</taxon>
        <taxon>Flavobacteriales</taxon>
        <taxon>Flavobacteriaceae</taxon>
        <taxon>Flavobacterium</taxon>
    </lineage>
</organism>
<dbReference type="SUPFAM" id="SSF56235">
    <property type="entry name" value="N-terminal nucleophile aminohydrolases (Ntn hydrolases)"/>
    <property type="match status" value="1"/>
</dbReference>
<dbReference type="CDD" id="cd06223">
    <property type="entry name" value="PRTases_typeI"/>
    <property type="match status" value="1"/>
</dbReference>
<dbReference type="InterPro" id="IPR029055">
    <property type="entry name" value="Ntn_hydrolases_N"/>
</dbReference>
<keyword evidence="1 4" id="KW-0808">Transferase</keyword>
<dbReference type="InterPro" id="IPR029057">
    <property type="entry name" value="PRTase-like"/>
</dbReference>
<dbReference type="Proteomes" id="UP000244937">
    <property type="component" value="Chromosome"/>
</dbReference>
<evidence type="ECO:0000256" key="1">
    <source>
        <dbReference type="ARBA" id="ARBA00022679"/>
    </source>
</evidence>
<dbReference type="Pfam" id="PF00310">
    <property type="entry name" value="GATase_2"/>
    <property type="match status" value="1"/>
</dbReference>
<dbReference type="PROSITE" id="PS51278">
    <property type="entry name" value="GATASE_TYPE_2"/>
    <property type="match status" value="1"/>
</dbReference>
<sequence>MSDKLNHECGIAFLRLKKPLAFYKEKYGTAFYGIQKMYLLMEKQHNRGQDGAGFASIKFDMEPGERYISRVRSNDAQPIQDIFAQINGRINDEMTAHPEYAEDVDLQKKHIPYIGEVFLGHVRYGTFGKNSIESVHPFLRQNNWMHRNLIVAGNFNMTNVTQLFNSLVELGQHPKEMADTVTVMEKIGHFLDDEVTDLYLECRNDGLSKREASPIIAEKLDIRKILKRASKGWDGGYAMAGLFGHGDAFVFRDPAGIRPAYFYEDDEIVVVASERPVIQTVFNVDFDKVQELQPGKALIIKKNGKVTEEEIIEPVTKKACSFERIYFSRGSDAEIYQERKDLGKLILPAVLKAIDEDTDNTVFSYIPNTAETSFYGMVEAAQDFLNQRKNKYILDNRKTLTKEKLEEILSVKIRTEKIAIKDAKLRTFITEDSSRDDLVAHVYDITYGVIKQTDNLVIIDDSIVRGTTLKMSIIKMLDRLKPKRIVIVSSAPQIRYPDCYGIDMAKLEGLVAFRATLELLKERNLYHIVDEVYVKCKAQEHKPDAEIVNYVNEIYAPFHPQEVSDKIAEMLSSETIKAEVKIIFQTVENLHKACPKNLGDWYFTGDYPTPGGNRVVSKAFMNFYEGKDARAY</sequence>
<protein>
    <submittedName>
        <fullName evidence="4">Amidophosphoribosyltransferase</fullName>
    </submittedName>
</protein>
<dbReference type="PANTHER" id="PTHR11907">
    <property type="entry name" value="AMIDOPHOSPHORIBOSYLTRANSFERASE"/>
    <property type="match status" value="1"/>
</dbReference>
<keyword evidence="5" id="KW-1185">Reference proteome</keyword>
<gene>
    <name evidence="4" type="ORF">HYN49_03170</name>
</gene>
<dbReference type="GO" id="GO:0016757">
    <property type="term" value="F:glycosyltransferase activity"/>
    <property type="evidence" value="ECO:0007669"/>
    <property type="project" value="UniProtKB-KW"/>
</dbReference>
<reference evidence="4 5" key="1">
    <citation type="submission" date="2018-05" db="EMBL/GenBank/DDBJ databases">
        <title>Genome sequencing of Flavobacterium sp. HYN0049.</title>
        <authorList>
            <person name="Yi H."/>
            <person name="Baek C."/>
        </authorList>
    </citation>
    <scope>NUCLEOTIDE SEQUENCE [LARGE SCALE GENOMIC DNA]</scope>
    <source>
        <strain evidence="4 5">HYN0049</strain>
    </source>
</reference>
<accession>A0A2S1SF21</accession>
<evidence type="ECO:0000256" key="2">
    <source>
        <dbReference type="ARBA" id="ARBA00022962"/>
    </source>
</evidence>
<proteinExistence type="predicted"/>
<dbReference type="RefSeq" id="WP_108902768.1">
    <property type="nucleotide sequence ID" value="NZ_CP029187.1"/>
</dbReference>
<keyword evidence="2" id="KW-0315">Glutamine amidotransferase</keyword>
<dbReference type="InterPro" id="IPR000836">
    <property type="entry name" value="PRTase_dom"/>
</dbReference>
<evidence type="ECO:0000259" key="3">
    <source>
        <dbReference type="PROSITE" id="PS51278"/>
    </source>
</evidence>
<dbReference type="AlphaFoldDB" id="A0A2S1SF21"/>
<dbReference type="OrthoDB" id="9801213at2"/>
<dbReference type="KEGG" id="fpal:HYN49_03170"/>
<keyword evidence="4" id="KW-0328">Glycosyltransferase</keyword>
<dbReference type="Gene3D" id="3.60.20.10">
    <property type="entry name" value="Glutamine Phosphoribosylpyrophosphate, subunit 1, domain 1"/>
    <property type="match status" value="1"/>
</dbReference>
<dbReference type="InterPro" id="IPR017932">
    <property type="entry name" value="GATase_2_dom"/>
</dbReference>